<evidence type="ECO:0000313" key="3">
    <source>
        <dbReference type="Proteomes" id="UP001215151"/>
    </source>
</evidence>
<reference evidence="2" key="1">
    <citation type="submission" date="2022-11" db="EMBL/GenBank/DDBJ databases">
        <title>Genome Sequence of Cubamyces cubensis.</title>
        <authorList>
            <person name="Buettner E."/>
        </authorList>
    </citation>
    <scope>NUCLEOTIDE SEQUENCE</scope>
    <source>
        <strain evidence="2">MPL-01</strain>
    </source>
</reference>
<dbReference type="AlphaFoldDB" id="A0AAD7X5H5"/>
<comment type="caution">
    <text evidence="2">The sequence shown here is derived from an EMBL/GenBank/DDBJ whole genome shotgun (WGS) entry which is preliminary data.</text>
</comment>
<dbReference type="EMBL" id="JAPEVG010000336">
    <property type="protein sequence ID" value="KAJ8468459.1"/>
    <property type="molecule type" value="Genomic_DNA"/>
</dbReference>
<organism evidence="2 3">
    <name type="scientific">Trametes cubensis</name>
    <dbReference type="NCBI Taxonomy" id="1111947"/>
    <lineage>
        <taxon>Eukaryota</taxon>
        <taxon>Fungi</taxon>
        <taxon>Dikarya</taxon>
        <taxon>Basidiomycota</taxon>
        <taxon>Agaricomycotina</taxon>
        <taxon>Agaricomycetes</taxon>
        <taxon>Polyporales</taxon>
        <taxon>Polyporaceae</taxon>
        <taxon>Trametes</taxon>
    </lineage>
</organism>
<evidence type="ECO:0000256" key="1">
    <source>
        <dbReference type="SAM" id="MobiDB-lite"/>
    </source>
</evidence>
<keyword evidence="3" id="KW-1185">Reference proteome</keyword>
<accession>A0AAD7X5H5</accession>
<name>A0AAD7X5H5_9APHY</name>
<proteinExistence type="predicted"/>
<dbReference type="Proteomes" id="UP001215151">
    <property type="component" value="Unassembled WGS sequence"/>
</dbReference>
<evidence type="ECO:0000313" key="2">
    <source>
        <dbReference type="EMBL" id="KAJ8468459.1"/>
    </source>
</evidence>
<feature type="region of interest" description="Disordered" evidence="1">
    <location>
        <begin position="112"/>
        <end position="135"/>
    </location>
</feature>
<sequence>MSASVQTSTTVDLCLNQRKCACASLEAIWMAFPEDEVEEAVNFEVVADQALDCIDTITRNEGANDEVEALIDRLIAATHSFTTDIMWQGNSSGACCQTTCYPIKDAQDASISHSFQGKSKDNPKRQAVQKVDNDNTDDSELLVKNLCLCAKVPQKAAAAKGPAKTNASRVKSQKAAGKVKCVQSPTVVIDKDDNNTDFELSAKKAHKVHSELPVSHPEGVSTPLELVQLVPVAALPMPAEVVCEWVAQRGIRSTDIPPYVCKLEVKQEPGVLPPTGSTSTMAVSKS</sequence>
<gene>
    <name evidence="2" type="ORF">ONZ51_g9622</name>
</gene>
<protein>
    <submittedName>
        <fullName evidence="2">Uncharacterized protein</fullName>
    </submittedName>
</protein>